<evidence type="ECO:0000256" key="1">
    <source>
        <dbReference type="SAM" id="Phobius"/>
    </source>
</evidence>
<name>A0A848CFD8_9FIRM</name>
<proteinExistence type="predicted"/>
<keyword evidence="1" id="KW-1133">Transmembrane helix</keyword>
<dbReference type="RefSeq" id="WP_168933203.1">
    <property type="nucleotide sequence ID" value="NZ_JABAFX010000005.1"/>
</dbReference>
<feature type="transmembrane region" description="Helical" evidence="1">
    <location>
        <begin position="58"/>
        <end position="77"/>
    </location>
</feature>
<feature type="domain" description="Zinc-ribbon" evidence="2">
    <location>
        <begin position="2"/>
        <end position="24"/>
    </location>
</feature>
<evidence type="ECO:0000313" key="4">
    <source>
        <dbReference type="Proteomes" id="UP000580130"/>
    </source>
</evidence>
<dbReference type="AlphaFoldDB" id="A0A848CFD8"/>
<keyword evidence="1" id="KW-0472">Membrane</keyword>
<sequence>MFCPECGYKNVEGAAFCENCGTKLTGMPGNINPKETSYKKTGEKATKKSVSLGKINKMLLIEIPIAMISLLIFIMVFQAKFSAKSVVERYVEGMGDGNWNQVYDTLYLNDSGDFMSKQAFVTSQTINGIKWDEDLEVQKIRKKTSNTYRVKYKGDNGVQRIDVKVKRRGLTWKVDEADTFLSKNFSVAVPKGAEIKIDGITPDSKLKSQDEIEGMDTYTIKKIFGTSHYVEISGSDIETTSAVLESYDEPTVMTAGYSKATVEQMADQAVKDLNNIFQGAAANKRFSDLDILNNMYADEKDSAIRKYESARDDYFENGNNSWEFLNYTITNCEAQAQMITRDQKQLIEVTIKGDAQWEKNYVYYDGDKERETETETEDTEHTLYYIDDGGTWKLYDLDLWTW</sequence>
<comment type="caution">
    <text evidence="3">The sequence shown here is derived from an EMBL/GenBank/DDBJ whole genome shotgun (WGS) entry which is preliminary data.</text>
</comment>
<keyword evidence="1" id="KW-0812">Transmembrane</keyword>
<evidence type="ECO:0000313" key="3">
    <source>
        <dbReference type="EMBL" id="NME56486.1"/>
    </source>
</evidence>
<gene>
    <name evidence="3" type="ORF">HF855_03350</name>
</gene>
<dbReference type="Proteomes" id="UP000580130">
    <property type="component" value="Unassembled WGS sequence"/>
</dbReference>
<protein>
    <submittedName>
        <fullName evidence="3">Zinc-ribbon domain-containing protein</fullName>
    </submittedName>
</protein>
<reference evidence="3 4" key="1">
    <citation type="submission" date="2020-04" db="EMBL/GenBank/DDBJ databases">
        <authorList>
            <person name="Hitch T.C.A."/>
            <person name="Wylensek D."/>
            <person name="Clavel T."/>
        </authorList>
    </citation>
    <scope>NUCLEOTIDE SEQUENCE [LARGE SCALE GENOMIC DNA]</scope>
    <source>
        <strain evidence="3 4">BSM-383-APC-5F</strain>
    </source>
</reference>
<dbReference type="EMBL" id="JABAFX010000005">
    <property type="protein sequence ID" value="NME56486.1"/>
    <property type="molecule type" value="Genomic_DNA"/>
</dbReference>
<organism evidence="3 4">
    <name type="scientific">Dorea formicigenerans</name>
    <dbReference type="NCBI Taxonomy" id="39486"/>
    <lineage>
        <taxon>Bacteria</taxon>
        <taxon>Bacillati</taxon>
        <taxon>Bacillota</taxon>
        <taxon>Clostridia</taxon>
        <taxon>Lachnospirales</taxon>
        <taxon>Lachnospiraceae</taxon>
        <taxon>Dorea</taxon>
    </lineage>
</organism>
<dbReference type="Pfam" id="PF13240">
    <property type="entry name" value="Zn_Ribbon_1"/>
    <property type="match status" value="1"/>
</dbReference>
<accession>A0A848CFD8</accession>
<evidence type="ECO:0000259" key="2">
    <source>
        <dbReference type="Pfam" id="PF13240"/>
    </source>
</evidence>
<dbReference type="InterPro" id="IPR026870">
    <property type="entry name" value="Zinc_ribbon_dom"/>
</dbReference>